<name>A0A972G0B4_9FLAO</name>
<proteinExistence type="predicted"/>
<dbReference type="Gene3D" id="2.60.40.1120">
    <property type="entry name" value="Carboxypeptidase-like, regulatory domain"/>
    <property type="match status" value="1"/>
</dbReference>
<evidence type="ECO:0000313" key="2">
    <source>
        <dbReference type="EMBL" id="NMH28101.1"/>
    </source>
</evidence>
<reference evidence="2" key="1">
    <citation type="submission" date="2020-02" db="EMBL/GenBank/DDBJ databases">
        <title>Flavobacterium sp. genome.</title>
        <authorList>
            <person name="Jung H.S."/>
            <person name="Baek J.H."/>
            <person name="Jeon C.O."/>
        </authorList>
    </citation>
    <scope>NUCLEOTIDE SEQUENCE</scope>
    <source>
        <strain evidence="2">SE-s28</strain>
    </source>
</reference>
<dbReference type="GO" id="GO:0004180">
    <property type="term" value="F:carboxypeptidase activity"/>
    <property type="evidence" value="ECO:0007669"/>
    <property type="project" value="UniProtKB-KW"/>
</dbReference>
<dbReference type="Proteomes" id="UP000712080">
    <property type="component" value="Unassembled WGS sequence"/>
</dbReference>
<dbReference type="SUPFAM" id="SSF49464">
    <property type="entry name" value="Carboxypeptidase regulatory domain-like"/>
    <property type="match status" value="1"/>
</dbReference>
<feature type="signal peptide" evidence="1">
    <location>
        <begin position="1"/>
        <end position="19"/>
    </location>
</feature>
<dbReference type="InterPro" id="IPR043741">
    <property type="entry name" value="DUF5686"/>
</dbReference>
<evidence type="ECO:0000256" key="1">
    <source>
        <dbReference type="SAM" id="SignalP"/>
    </source>
</evidence>
<keyword evidence="3" id="KW-1185">Reference proteome</keyword>
<organism evidence="2 3">
    <name type="scientific">Flavobacterium silvaticum</name>
    <dbReference type="NCBI Taxonomy" id="1852020"/>
    <lineage>
        <taxon>Bacteria</taxon>
        <taxon>Pseudomonadati</taxon>
        <taxon>Bacteroidota</taxon>
        <taxon>Flavobacteriia</taxon>
        <taxon>Flavobacteriales</taxon>
        <taxon>Flavobacteriaceae</taxon>
        <taxon>Flavobacterium</taxon>
    </lineage>
</organism>
<keyword evidence="2" id="KW-0378">Hydrolase</keyword>
<dbReference type="EMBL" id="JAAMPU010000104">
    <property type="protein sequence ID" value="NMH28101.1"/>
    <property type="molecule type" value="Genomic_DNA"/>
</dbReference>
<accession>A0A972G0B4</accession>
<dbReference type="AlphaFoldDB" id="A0A972G0B4"/>
<evidence type="ECO:0000313" key="3">
    <source>
        <dbReference type="Proteomes" id="UP000712080"/>
    </source>
</evidence>
<dbReference type="InterPro" id="IPR008969">
    <property type="entry name" value="CarboxyPept-like_regulatory"/>
</dbReference>
<sequence length="825" mass="94901">MKQYLLHLLLLLTAFSGFAQVKGTVTDTNNQPLPFVNIFLENTYTGTTTNDHGKYELNLQKPGKYTLVFQFLGFKTQKRTVEIEKFPYTLDVALPEEQFSLKEVVINPKDNPADRIIREAIKNKKANSEKTAHYTADFYSRGIFRIKDAPKAILGQKLDMFDDVLDSTRSGILYLSETVSKIKFQKPDKMQETIIASKVSGQDNGFSFNNAASVNFDLYDNYLPFYINIVSPISPDAFLYYKFHLESTFVDDNNHLINKIKVTPKRPLEPVMEGYIYIVDDTYAVYACDLSVTGKSMQNPAINILVLKQNFTFNRENNIWAKTSQVLDFKAGLLGINVDGRFTYVYNNFVFPDGFEKKTFTREVLNFEEGANKKADDFWNQIRPVPLTIEESTDYSKKDELQTKKKSKVYLDSIDKKSNRFKWLNPVTGYTFKNSYRNETWSYDGLLKGYSFNTVQGHKFTPGFSYMKRREEKRTYTSAGVKFDYGLSEKRFRTTAFFAHQFNNVSDAQIRVSGGSSVSQFNTANPIPNFVNTVSTLFFEDNYMKLYERDFINVYFGQELVNGVFLSATLDYAKRKPLFNNTDYVLINDTNKVYTSNNPLDPDDYANAGFETSNMVKATLSARIVFNQDYWSRPDGKFNIPDDTYPVLYAGWEQGYGGSSDVSYQHIFGRLTYEHTFGNKGDFETNVKAGKFFNGENISFVDYKHFNGNETHVGRNDKYLYGFNLLPYYSASTNDSYLEIHAEHNDKGYIMNKIPLLNKLQSTLVLGYHNLCVPQRNPYHEFSVGLDNLGIGKFRLIRIDYYRAYQHGFVGDGVVFGLKFLNVLE</sequence>
<keyword evidence="1" id="KW-0732">Signal</keyword>
<dbReference type="Pfam" id="PF18939">
    <property type="entry name" value="DUF5686"/>
    <property type="match status" value="1"/>
</dbReference>
<protein>
    <submittedName>
        <fullName evidence="2">Carboxypeptidase-like regulatory domain-containing protein</fullName>
    </submittedName>
</protein>
<gene>
    <name evidence="2" type="ORF">G6047_08655</name>
</gene>
<keyword evidence="2" id="KW-0645">Protease</keyword>
<dbReference type="Pfam" id="PF13715">
    <property type="entry name" value="CarbopepD_reg_2"/>
    <property type="match status" value="1"/>
</dbReference>
<keyword evidence="2" id="KW-0121">Carboxypeptidase</keyword>
<comment type="caution">
    <text evidence="2">The sequence shown here is derived from an EMBL/GenBank/DDBJ whole genome shotgun (WGS) entry which is preliminary data.</text>
</comment>
<feature type="chain" id="PRO_5038115242" evidence="1">
    <location>
        <begin position="20"/>
        <end position="825"/>
    </location>
</feature>
<dbReference type="RefSeq" id="WP_169527209.1">
    <property type="nucleotide sequence ID" value="NZ_JAAMPU010000104.1"/>
</dbReference>